<proteinExistence type="predicted"/>
<protein>
    <submittedName>
        <fullName evidence="1">Uncharacterized protein</fullName>
    </submittedName>
</protein>
<dbReference type="RefSeq" id="WP_249867575.1">
    <property type="nucleotide sequence ID" value="NZ_JAMGBC010000001.1"/>
</dbReference>
<dbReference type="Proteomes" id="UP001165343">
    <property type="component" value="Unassembled WGS sequence"/>
</dbReference>
<organism evidence="1 2">
    <name type="scientific">Sphingomonas anseongensis</name>
    <dbReference type="NCBI Taxonomy" id="2908207"/>
    <lineage>
        <taxon>Bacteria</taxon>
        <taxon>Pseudomonadati</taxon>
        <taxon>Pseudomonadota</taxon>
        <taxon>Alphaproteobacteria</taxon>
        <taxon>Sphingomonadales</taxon>
        <taxon>Sphingomonadaceae</taxon>
        <taxon>Sphingomonas</taxon>
    </lineage>
</organism>
<comment type="caution">
    <text evidence="1">The sequence shown here is derived from an EMBL/GenBank/DDBJ whole genome shotgun (WGS) entry which is preliminary data.</text>
</comment>
<dbReference type="EMBL" id="JAMGBC010000001">
    <property type="protein sequence ID" value="MCL6678631.1"/>
    <property type="molecule type" value="Genomic_DNA"/>
</dbReference>
<keyword evidence="2" id="KW-1185">Reference proteome</keyword>
<gene>
    <name evidence="1" type="ORF">LZ519_04770</name>
</gene>
<sequence length="61" mass="6916">MAMQTYRLLYFRDALLEDAQEVKARDVLDAVKKAAGQPPDVRIEVWSDKGRVGIVRTSPLK</sequence>
<evidence type="ECO:0000313" key="1">
    <source>
        <dbReference type="EMBL" id="MCL6678631.1"/>
    </source>
</evidence>
<reference evidence="1" key="1">
    <citation type="submission" date="2022-05" db="EMBL/GenBank/DDBJ databases">
        <authorList>
            <person name="Jo J.-H."/>
            <person name="Im W.-T."/>
        </authorList>
    </citation>
    <scope>NUCLEOTIDE SEQUENCE</scope>
    <source>
        <strain evidence="1">RG327</strain>
    </source>
</reference>
<accession>A0ABT0REE5</accession>
<name>A0ABT0REE5_9SPHN</name>
<evidence type="ECO:0000313" key="2">
    <source>
        <dbReference type="Proteomes" id="UP001165343"/>
    </source>
</evidence>